<keyword evidence="2 9" id="KW-0813">Transport</keyword>
<gene>
    <name evidence="12" type="ORF">CWS72_23020</name>
</gene>
<evidence type="ECO:0000256" key="10">
    <source>
        <dbReference type="SAM" id="MobiDB-lite"/>
    </source>
</evidence>
<dbReference type="GO" id="GO:0015833">
    <property type="term" value="P:peptide transport"/>
    <property type="evidence" value="ECO:0007669"/>
    <property type="project" value="UniProtKB-KW"/>
</dbReference>
<keyword evidence="3" id="KW-1003">Cell membrane</keyword>
<comment type="subcellular location">
    <subcellularLocation>
        <location evidence="1 9">Cell membrane</location>
        <topology evidence="1 9">Multi-pass membrane protein</topology>
    </subcellularLocation>
</comment>
<evidence type="ECO:0000313" key="12">
    <source>
        <dbReference type="EMBL" id="PKU22117.1"/>
    </source>
</evidence>
<dbReference type="PANTHER" id="PTHR43386">
    <property type="entry name" value="OLIGOPEPTIDE TRANSPORT SYSTEM PERMEASE PROTEIN APPC"/>
    <property type="match status" value="1"/>
</dbReference>
<feature type="transmembrane region" description="Helical" evidence="9">
    <location>
        <begin position="153"/>
        <end position="177"/>
    </location>
</feature>
<evidence type="ECO:0000259" key="11">
    <source>
        <dbReference type="PROSITE" id="PS50928"/>
    </source>
</evidence>
<dbReference type="InterPro" id="IPR035906">
    <property type="entry name" value="MetI-like_sf"/>
</dbReference>
<evidence type="ECO:0000256" key="7">
    <source>
        <dbReference type="ARBA" id="ARBA00022989"/>
    </source>
</evidence>
<evidence type="ECO:0000256" key="9">
    <source>
        <dbReference type="RuleBase" id="RU363032"/>
    </source>
</evidence>
<keyword evidence="13" id="KW-1185">Reference proteome</keyword>
<feature type="transmembrane region" description="Helical" evidence="9">
    <location>
        <begin position="108"/>
        <end position="133"/>
    </location>
</feature>
<sequence>MSMSVSPPTLSPAPSIAMSTGEPEANHLSRRRLPRAILRNPTALAGLLILLTFVALAVFAGVLYPQDPLDMVGAPLLWPGQDPEFLLGTDSMGRDVAAGLAHGARASLLVGAISAVIGLFIGTLVGAIGGYFGGVVDDLLVRLTEFFQTIPTMLLAIVIVAIAEPSIGMISLAIGVGSWPTIARLTRAQFRSLREADFVMAARSLGYGDARIIFREILPNALAPIIVTASVMVASAVLTESALSFLGMGDPNVVSWGNMIANGRELLRTAWYLTALPGGAISLAVLSLNLVGDGLNDVLNPRQRGE</sequence>
<dbReference type="GO" id="GO:0005886">
    <property type="term" value="C:plasma membrane"/>
    <property type="evidence" value="ECO:0007669"/>
    <property type="project" value="UniProtKB-SubCell"/>
</dbReference>
<evidence type="ECO:0000256" key="3">
    <source>
        <dbReference type="ARBA" id="ARBA00022475"/>
    </source>
</evidence>
<evidence type="ECO:0000256" key="2">
    <source>
        <dbReference type="ARBA" id="ARBA00022448"/>
    </source>
</evidence>
<dbReference type="OrthoDB" id="9766870at2"/>
<feature type="transmembrane region" description="Helical" evidence="9">
    <location>
        <begin position="221"/>
        <end position="249"/>
    </location>
</feature>
<dbReference type="GO" id="GO:0015031">
    <property type="term" value="P:protein transport"/>
    <property type="evidence" value="ECO:0007669"/>
    <property type="project" value="UniProtKB-KW"/>
</dbReference>
<keyword evidence="5" id="KW-0571">Peptide transport</keyword>
<dbReference type="PROSITE" id="PS50928">
    <property type="entry name" value="ABC_TM1"/>
    <property type="match status" value="1"/>
</dbReference>
<dbReference type="SUPFAM" id="SSF161098">
    <property type="entry name" value="MetI-like"/>
    <property type="match status" value="1"/>
</dbReference>
<accession>A0A2N3PP02</accession>
<evidence type="ECO:0000256" key="1">
    <source>
        <dbReference type="ARBA" id="ARBA00004651"/>
    </source>
</evidence>
<evidence type="ECO:0000313" key="13">
    <source>
        <dbReference type="Proteomes" id="UP000233293"/>
    </source>
</evidence>
<dbReference type="Pfam" id="PF00528">
    <property type="entry name" value="BPD_transp_1"/>
    <property type="match status" value="1"/>
</dbReference>
<proteinExistence type="inferred from homology"/>
<protein>
    <submittedName>
        <fullName evidence="12">ABC transporter permease</fullName>
    </submittedName>
</protein>
<keyword evidence="6" id="KW-0653">Protein transport</keyword>
<dbReference type="Gene3D" id="1.10.3720.10">
    <property type="entry name" value="MetI-like"/>
    <property type="match status" value="1"/>
</dbReference>
<dbReference type="CDD" id="cd06261">
    <property type="entry name" value="TM_PBP2"/>
    <property type="match status" value="1"/>
</dbReference>
<dbReference type="InterPro" id="IPR050366">
    <property type="entry name" value="BP-dependent_transpt_permease"/>
</dbReference>
<feature type="transmembrane region" description="Helical" evidence="9">
    <location>
        <begin position="43"/>
        <end position="64"/>
    </location>
</feature>
<keyword evidence="4 9" id="KW-0812">Transmembrane</keyword>
<evidence type="ECO:0000256" key="6">
    <source>
        <dbReference type="ARBA" id="ARBA00022927"/>
    </source>
</evidence>
<dbReference type="Proteomes" id="UP000233293">
    <property type="component" value="Unassembled WGS sequence"/>
</dbReference>
<dbReference type="Pfam" id="PF12911">
    <property type="entry name" value="OppC_N"/>
    <property type="match status" value="1"/>
</dbReference>
<keyword evidence="8 9" id="KW-0472">Membrane</keyword>
<feature type="domain" description="ABC transmembrane type-1" evidence="11">
    <location>
        <begin position="104"/>
        <end position="292"/>
    </location>
</feature>
<dbReference type="GO" id="GO:0055085">
    <property type="term" value="P:transmembrane transport"/>
    <property type="evidence" value="ECO:0007669"/>
    <property type="project" value="InterPro"/>
</dbReference>
<organism evidence="12 13">
    <name type="scientific">Telmatospirillum siberiense</name>
    <dbReference type="NCBI Taxonomy" id="382514"/>
    <lineage>
        <taxon>Bacteria</taxon>
        <taxon>Pseudomonadati</taxon>
        <taxon>Pseudomonadota</taxon>
        <taxon>Alphaproteobacteria</taxon>
        <taxon>Rhodospirillales</taxon>
        <taxon>Rhodospirillaceae</taxon>
        <taxon>Telmatospirillum</taxon>
    </lineage>
</organism>
<evidence type="ECO:0000256" key="8">
    <source>
        <dbReference type="ARBA" id="ARBA00023136"/>
    </source>
</evidence>
<dbReference type="InterPro" id="IPR025966">
    <property type="entry name" value="OppC_N"/>
</dbReference>
<dbReference type="PANTHER" id="PTHR43386:SF1">
    <property type="entry name" value="D,D-DIPEPTIDE TRANSPORT SYSTEM PERMEASE PROTEIN DDPC-RELATED"/>
    <property type="match status" value="1"/>
</dbReference>
<comment type="similarity">
    <text evidence="9">Belongs to the binding-protein-dependent transport system permease family.</text>
</comment>
<name>A0A2N3PP02_9PROT</name>
<comment type="caution">
    <text evidence="12">The sequence shown here is derived from an EMBL/GenBank/DDBJ whole genome shotgun (WGS) entry which is preliminary data.</text>
</comment>
<evidence type="ECO:0000256" key="5">
    <source>
        <dbReference type="ARBA" id="ARBA00022856"/>
    </source>
</evidence>
<reference evidence="13" key="1">
    <citation type="submission" date="2017-12" db="EMBL/GenBank/DDBJ databases">
        <title>Draft genome sequence of Telmatospirillum siberiense 26-4b1T, an acidotolerant peatland alphaproteobacterium potentially involved in sulfur cycling.</title>
        <authorList>
            <person name="Hausmann B."/>
            <person name="Pjevac P."/>
            <person name="Schreck K."/>
            <person name="Herbold C.W."/>
            <person name="Daims H."/>
            <person name="Wagner M."/>
            <person name="Pester M."/>
            <person name="Loy A."/>
        </authorList>
    </citation>
    <scope>NUCLEOTIDE SEQUENCE [LARGE SCALE GENOMIC DNA]</scope>
    <source>
        <strain evidence="13">26-4b1</strain>
    </source>
</reference>
<dbReference type="EMBL" id="PIUM01000037">
    <property type="protein sequence ID" value="PKU22117.1"/>
    <property type="molecule type" value="Genomic_DNA"/>
</dbReference>
<keyword evidence="7 9" id="KW-1133">Transmembrane helix</keyword>
<dbReference type="AlphaFoldDB" id="A0A2N3PP02"/>
<feature type="transmembrane region" description="Helical" evidence="9">
    <location>
        <begin position="269"/>
        <end position="292"/>
    </location>
</feature>
<feature type="region of interest" description="Disordered" evidence="10">
    <location>
        <begin position="1"/>
        <end position="24"/>
    </location>
</feature>
<evidence type="ECO:0000256" key="4">
    <source>
        <dbReference type="ARBA" id="ARBA00022692"/>
    </source>
</evidence>
<dbReference type="InterPro" id="IPR000515">
    <property type="entry name" value="MetI-like"/>
</dbReference>